<proteinExistence type="predicted"/>
<feature type="region of interest" description="Disordered" evidence="1">
    <location>
        <begin position="1"/>
        <end position="25"/>
    </location>
</feature>
<organism evidence="2">
    <name type="scientific">Candidatus Kentrum sp. LFY</name>
    <dbReference type="NCBI Taxonomy" id="2126342"/>
    <lineage>
        <taxon>Bacteria</taxon>
        <taxon>Pseudomonadati</taxon>
        <taxon>Pseudomonadota</taxon>
        <taxon>Gammaproteobacteria</taxon>
        <taxon>Candidatus Kentrum</taxon>
    </lineage>
</organism>
<dbReference type="AlphaFoldDB" id="A0A450V688"/>
<evidence type="ECO:0000313" key="2">
    <source>
        <dbReference type="EMBL" id="VFK00298.1"/>
    </source>
</evidence>
<gene>
    <name evidence="2" type="ORF">BECKLFY1418B_GA0070995_11812</name>
</gene>
<sequence length="195" mass="21998">MFIRSDGTRGTEGFHDPSFISPSPSQMSQVLRNAHLSLLHYRITLHRFEHEPHGCLSDAWVHDKQPSASLEKHNAHLGRALEAFHYFVYFPLGFTNESSFNGSLLAQDYGLLVRGEASLVRLFPARLHSRIEFYKAPIPPYEYSITLRRFDHKLRSCVSLPAFRDSESISAWNAAIVPPIGTPFESGMKTAIGSL</sequence>
<protein>
    <submittedName>
        <fullName evidence="2">Uncharacterized protein</fullName>
    </submittedName>
</protein>
<accession>A0A450V688</accession>
<feature type="compositionally biased region" description="Basic and acidic residues" evidence="1">
    <location>
        <begin position="1"/>
        <end position="15"/>
    </location>
</feature>
<dbReference type="EMBL" id="CAADFF010000181">
    <property type="protein sequence ID" value="VFK00298.1"/>
    <property type="molecule type" value="Genomic_DNA"/>
</dbReference>
<name>A0A450V688_9GAMM</name>
<evidence type="ECO:0000256" key="1">
    <source>
        <dbReference type="SAM" id="MobiDB-lite"/>
    </source>
</evidence>
<reference evidence="2" key="1">
    <citation type="submission" date="2019-02" db="EMBL/GenBank/DDBJ databases">
        <authorList>
            <person name="Gruber-Vodicka R. H."/>
            <person name="Seah K. B. B."/>
        </authorList>
    </citation>
    <scope>NUCLEOTIDE SEQUENCE</scope>
    <source>
        <strain evidence="2">BECK_M7</strain>
    </source>
</reference>